<reference evidence="6" key="1">
    <citation type="submission" date="2014-05" db="EMBL/GenBank/DDBJ databases">
        <title>The genome and life-stage specific transcriptomes of Globodera pallida elucidate key aspects of plant parasitism by a cyst nematode.</title>
        <authorList>
            <person name="Cotton J.A."/>
            <person name="Lilley C.J."/>
            <person name="Jones L.M."/>
            <person name="Kikuchi T."/>
            <person name="Reid A.J."/>
            <person name="Thorpe P."/>
            <person name="Tsai I.J."/>
            <person name="Beasley H."/>
            <person name="Blok V."/>
            <person name="Cock P.J.A."/>
            <person name="Van den Akker S.E."/>
            <person name="Holroyd N."/>
            <person name="Hunt M."/>
            <person name="Mantelin S."/>
            <person name="Naghra H."/>
            <person name="Pain A."/>
            <person name="Palomares-Rius J.E."/>
            <person name="Zarowiecki M."/>
            <person name="Berriman M."/>
            <person name="Jones J.T."/>
            <person name="Urwin P.E."/>
        </authorList>
    </citation>
    <scope>NUCLEOTIDE SEQUENCE [LARGE SCALE GENOMIC DNA]</scope>
    <source>
        <strain evidence="6">Lindley</strain>
    </source>
</reference>
<protein>
    <submittedName>
        <fullName evidence="7">PHD domain-containing protein</fullName>
    </submittedName>
</protein>
<evidence type="ECO:0000256" key="1">
    <source>
        <dbReference type="ARBA" id="ARBA00022723"/>
    </source>
</evidence>
<keyword evidence="6" id="KW-1185">Reference proteome</keyword>
<evidence type="ECO:0000313" key="7">
    <source>
        <dbReference type="WBParaSite" id="GPLIN_001478600"/>
    </source>
</evidence>
<keyword evidence="2" id="KW-0863">Zinc-finger</keyword>
<dbReference type="InterPro" id="IPR038028">
    <property type="entry name" value="BPTF"/>
</dbReference>
<dbReference type="GO" id="GO:0016589">
    <property type="term" value="C:NURF complex"/>
    <property type="evidence" value="ECO:0007669"/>
    <property type="project" value="InterPro"/>
</dbReference>
<dbReference type="InterPro" id="IPR001965">
    <property type="entry name" value="Znf_PHD"/>
</dbReference>
<dbReference type="PANTHER" id="PTHR45975">
    <property type="entry name" value="NUCLEOSOME-REMODELING FACTOR SUBUNIT BPTF"/>
    <property type="match status" value="1"/>
</dbReference>
<name>A0A183CPH9_GLOPA</name>
<proteinExistence type="predicted"/>
<dbReference type="SUPFAM" id="SSF57903">
    <property type="entry name" value="FYVE/PHD zinc finger"/>
    <property type="match status" value="1"/>
</dbReference>
<reference evidence="7" key="2">
    <citation type="submission" date="2016-06" db="UniProtKB">
        <authorList>
            <consortium name="WormBaseParasite"/>
        </authorList>
    </citation>
    <scope>IDENTIFICATION</scope>
</reference>
<dbReference type="GO" id="GO:0006357">
    <property type="term" value="P:regulation of transcription by RNA polymerase II"/>
    <property type="evidence" value="ECO:0007669"/>
    <property type="project" value="InterPro"/>
</dbReference>
<feature type="compositionally biased region" description="Basic and acidic residues" evidence="4">
    <location>
        <begin position="647"/>
        <end position="662"/>
    </location>
</feature>
<dbReference type="GO" id="GO:0000978">
    <property type="term" value="F:RNA polymerase II cis-regulatory region sequence-specific DNA binding"/>
    <property type="evidence" value="ECO:0007669"/>
    <property type="project" value="TreeGrafter"/>
</dbReference>
<dbReference type="Proteomes" id="UP000050741">
    <property type="component" value="Unassembled WGS sequence"/>
</dbReference>
<sequence>MFLENQLLDYGSNFVDIQPPPEELLAQEGVPPPGPTADDFWWWRAVPQEVDLLEELNQRLNRGFRLGFSDGAYLQYVNHYAANPDLCRSQASRKAERDKRKYLSSRFSLTDQGEFSWHLPKGRVDQYGTAEDMLRCVRLSLRLLVERIPDALMHRRWLLDAEKANFRKQLDTANDIDSLRHLIMLYEAAIRRPVFLPVWWQSLAATRFNRITSEWRERRQLLDNARKKEEKALQTAAESHASGTAAASGVVWVRYSLYGGVPPRHQLWRTMKDEQYRVNGLGALGGWLWVSSTLVRRVKPMPKRPVLPLSLDTCKTEDEPLRDAAVSLATRKSCRLERVAKRLLGWRSLEEFAVVQQPSALTSSSNPSSSASSSSTPQLRCYSANCRLISAGIAETNSAFCSVHGDSPLNALPCYSPSCARNRPNSQRTRGVVKAKPVIKDENEHKKVTPPDEVLGEQKAFPFPQPQNFGATKRSILKLPKWFLKRLARQGGMNPKYSLHFFHQTAKSNPTVWPYPCVRPLFFHCWRYLTSGAQSLHALALRFRLLYACIRWTEMEPDPDDEDPRVWSHQADYDEVRMVVSHRENPPDGYYEQYLLKVDQYMVEDGAEDERCALFGADDDDSANYRQSSVRESGTGRGRRTGGRKRQFVEYQHHHVGDENGRPRQRQRGASTTAWRAPPRRVRTLTRWIDGVDLKLYEISWYWSDWLRNKMAELVEQRRRKALEATVALATTTAPVVPSSLYPQQHHQQRQQQQQMHDEQCRSCSKMGGGFGKLLACAECDAVYHVHCDVDIVAPPPPPPTQAPDSEPGTSSSTTTPPTAAPATLAEDDPNWRCPLCRIYVSGITDENCLLPGQISHRNLRRITPVGKDRHGRLYWFMVRRIFV</sequence>
<evidence type="ECO:0000256" key="2">
    <source>
        <dbReference type="ARBA" id="ARBA00022771"/>
    </source>
</evidence>
<feature type="compositionally biased region" description="Low complexity" evidence="4">
    <location>
        <begin position="810"/>
        <end position="824"/>
    </location>
</feature>
<keyword evidence="3" id="KW-0862">Zinc</keyword>
<dbReference type="InterPro" id="IPR011011">
    <property type="entry name" value="Znf_FYVE_PHD"/>
</dbReference>
<evidence type="ECO:0000256" key="4">
    <source>
        <dbReference type="SAM" id="MobiDB-lite"/>
    </source>
</evidence>
<evidence type="ECO:0000256" key="3">
    <source>
        <dbReference type="ARBA" id="ARBA00022833"/>
    </source>
</evidence>
<dbReference type="AlphaFoldDB" id="A0A183CPH9"/>
<dbReference type="WBParaSite" id="GPLIN_001478600">
    <property type="protein sequence ID" value="GPLIN_001478600"/>
    <property type="gene ID" value="GPLIN_001478600"/>
</dbReference>
<evidence type="ECO:0000259" key="5">
    <source>
        <dbReference type="SMART" id="SM00249"/>
    </source>
</evidence>
<accession>A0A183CPH9</accession>
<feature type="compositionally biased region" description="Basic residues" evidence="4">
    <location>
        <begin position="637"/>
        <end position="646"/>
    </location>
</feature>
<dbReference type="GO" id="GO:0008270">
    <property type="term" value="F:zinc ion binding"/>
    <property type="evidence" value="ECO:0007669"/>
    <property type="project" value="UniProtKB-KW"/>
</dbReference>
<feature type="region of interest" description="Disordered" evidence="4">
    <location>
        <begin position="795"/>
        <end position="827"/>
    </location>
</feature>
<organism evidence="6 7">
    <name type="scientific">Globodera pallida</name>
    <name type="common">Potato cyst nematode worm</name>
    <name type="synonym">Heterodera pallida</name>
    <dbReference type="NCBI Taxonomy" id="36090"/>
    <lineage>
        <taxon>Eukaryota</taxon>
        <taxon>Metazoa</taxon>
        <taxon>Ecdysozoa</taxon>
        <taxon>Nematoda</taxon>
        <taxon>Chromadorea</taxon>
        <taxon>Rhabditida</taxon>
        <taxon>Tylenchina</taxon>
        <taxon>Tylenchomorpha</taxon>
        <taxon>Tylenchoidea</taxon>
        <taxon>Heteroderidae</taxon>
        <taxon>Heteroderinae</taxon>
        <taxon>Globodera</taxon>
    </lineage>
</organism>
<dbReference type="InterPro" id="IPR013083">
    <property type="entry name" value="Znf_RING/FYVE/PHD"/>
</dbReference>
<dbReference type="Gene3D" id="3.30.40.10">
    <property type="entry name" value="Zinc/RING finger domain, C3HC4 (zinc finger)"/>
    <property type="match status" value="1"/>
</dbReference>
<feature type="region of interest" description="Disordered" evidence="4">
    <location>
        <begin position="623"/>
        <end position="675"/>
    </location>
</feature>
<dbReference type="SMART" id="SM00249">
    <property type="entry name" value="PHD"/>
    <property type="match status" value="1"/>
</dbReference>
<feature type="domain" description="Zinc finger PHD-type" evidence="5">
    <location>
        <begin position="760"/>
        <end position="838"/>
    </location>
</feature>
<dbReference type="PANTHER" id="PTHR45975:SF2">
    <property type="entry name" value="NUCLEOSOME-REMODELING FACTOR SUBUNIT BPTF"/>
    <property type="match status" value="1"/>
</dbReference>
<keyword evidence="1" id="KW-0479">Metal-binding</keyword>
<evidence type="ECO:0000313" key="6">
    <source>
        <dbReference type="Proteomes" id="UP000050741"/>
    </source>
</evidence>